<reference evidence="2 3" key="1">
    <citation type="submission" date="2019-07" db="EMBL/GenBank/DDBJ databases">
        <title>Draft genome assembly of a fouling barnacle, Amphibalanus amphitrite (Darwin, 1854): The first reference genome for Thecostraca.</title>
        <authorList>
            <person name="Kim W."/>
        </authorList>
    </citation>
    <scope>NUCLEOTIDE SEQUENCE [LARGE SCALE GENOMIC DNA]</scope>
    <source>
        <strain evidence="2">SNU_AA5</strain>
        <tissue evidence="2">Soma without cirri and trophi</tissue>
    </source>
</reference>
<feature type="region of interest" description="Disordered" evidence="1">
    <location>
        <begin position="59"/>
        <end position="94"/>
    </location>
</feature>
<accession>A0A6A4WGP5</accession>
<name>A0A6A4WGP5_AMPAM</name>
<evidence type="ECO:0000256" key="1">
    <source>
        <dbReference type="SAM" id="MobiDB-lite"/>
    </source>
</evidence>
<dbReference type="InterPro" id="IPR019362">
    <property type="entry name" value="MMADHC"/>
</dbReference>
<dbReference type="Pfam" id="PF10229">
    <property type="entry name" value="MMADHC"/>
    <property type="match status" value="1"/>
</dbReference>
<dbReference type="GO" id="GO:0005739">
    <property type="term" value="C:mitochondrion"/>
    <property type="evidence" value="ECO:0007669"/>
    <property type="project" value="TreeGrafter"/>
</dbReference>
<comment type="caution">
    <text evidence="2">The sequence shown here is derived from an EMBL/GenBank/DDBJ whole genome shotgun (WGS) entry which is preliminary data.</text>
</comment>
<dbReference type="EMBL" id="VIIS01000647">
    <property type="protein sequence ID" value="KAF0306647.1"/>
    <property type="molecule type" value="Genomic_DNA"/>
</dbReference>
<proteinExistence type="predicted"/>
<keyword evidence="3" id="KW-1185">Reference proteome</keyword>
<evidence type="ECO:0000313" key="2">
    <source>
        <dbReference type="EMBL" id="KAF0306647.1"/>
    </source>
</evidence>
<dbReference type="PANTHER" id="PTHR13192:SF3">
    <property type="entry name" value="COBALAMIN TRAFFICKING PROTEIN CBLD"/>
    <property type="match status" value="1"/>
</dbReference>
<gene>
    <name evidence="2" type="primary">MMADHC_1</name>
    <name evidence="2" type="ORF">FJT64_002395</name>
</gene>
<sequence length="303" mass="33544">MALRLLGPGRRGAVLYRTLRQISAALRPLSTKDDVTHDAETVVEVRPLRPTVAAELLGDTDRRLPLPGGRGLAEELSPPLPPPTPQRPAERRGRVRNDTAAELLHDRHMATLFTYLSPMPGEPAPPEATPAQPVLLEIQAHDCPQLLKEEFRPLFRERDIAAGRLTVLVVSQRTDQDMATWSEQVEQERLELASQFVSVGRDIVLGLRRRGFWADLVDPTTGRPHLGELAPAADADDRLIETDDRLGRLGFEIDDLGCCKVIRHAVWGSHVFIGCLFTDAPLDDPRLSDVLAQYQEPTPAAQS</sequence>
<evidence type="ECO:0000313" key="3">
    <source>
        <dbReference type="Proteomes" id="UP000440578"/>
    </source>
</evidence>
<dbReference type="OrthoDB" id="10263782at2759"/>
<dbReference type="GO" id="GO:0009235">
    <property type="term" value="P:cobalamin metabolic process"/>
    <property type="evidence" value="ECO:0007669"/>
    <property type="project" value="InterPro"/>
</dbReference>
<dbReference type="PANTHER" id="PTHR13192">
    <property type="entry name" value="MY011 PROTEIN"/>
    <property type="match status" value="1"/>
</dbReference>
<organism evidence="2 3">
    <name type="scientific">Amphibalanus amphitrite</name>
    <name type="common">Striped barnacle</name>
    <name type="synonym">Balanus amphitrite</name>
    <dbReference type="NCBI Taxonomy" id="1232801"/>
    <lineage>
        <taxon>Eukaryota</taxon>
        <taxon>Metazoa</taxon>
        <taxon>Ecdysozoa</taxon>
        <taxon>Arthropoda</taxon>
        <taxon>Crustacea</taxon>
        <taxon>Multicrustacea</taxon>
        <taxon>Cirripedia</taxon>
        <taxon>Thoracica</taxon>
        <taxon>Thoracicalcarea</taxon>
        <taxon>Balanomorpha</taxon>
        <taxon>Balanoidea</taxon>
        <taxon>Balanidae</taxon>
        <taxon>Amphibalaninae</taxon>
        <taxon>Amphibalanus</taxon>
    </lineage>
</organism>
<dbReference type="Proteomes" id="UP000440578">
    <property type="component" value="Unassembled WGS sequence"/>
</dbReference>
<dbReference type="AlphaFoldDB" id="A0A6A4WGP5"/>
<protein>
    <submittedName>
        <fullName evidence="2">Methylmalonic aciduria and homocystinuria type D protein, mitochondrial</fullName>
    </submittedName>
</protein>